<dbReference type="RefSeq" id="XP_029225334.1">
    <property type="nucleotide sequence ID" value="XM_029374574.1"/>
</dbReference>
<dbReference type="Proteomes" id="UP000284403">
    <property type="component" value="Unassembled WGS sequence"/>
</dbReference>
<organism evidence="3 4">
    <name type="scientific">Trypanosoma conorhini</name>
    <dbReference type="NCBI Taxonomy" id="83891"/>
    <lineage>
        <taxon>Eukaryota</taxon>
        <taxon>Discoba</taxon>
        <taxon>Euglenozoa</taxon>
        <taxon>Kinetoplastea</taxon>
        <taxon>Metakinetoplastina</taxon>
        <taxon>Trypanosomatida</taxon>
        <taxon>Trypanosomatidae</taxon>
        <taxon>Trypanosoma</taxon>
    </lineage>
</organism>
<proteinExistence type="predicted"/>
<gene>
    <name evidence="3" type="ORF">Tco025E_07715</name>
</gene>
<evidence type="ECO:0000256" key="1">
    <source>
        <dbReference type="SAM" id="MobiDB-lite"/>
    </source>
</evidence>
<accession>A0A3R7MNT5</accession>
<feature type="signal peptide" evidence="2">
    <location>
        <begin position="1"/>
        <end position="19"/>
    </location>
</feature>
<evidence type="ECO:0000313" key="3">
    <source>
        <dbReference type="EMBL" id="RNF05859.1"/>
    </source>
</evidence>
<evidence type="ECO:0000256" key="2">
    <source>
        <dbReference type="SAM" id="SignalP"/>
    </source>
</evidence>
<comment type="caution">
    <text evidence="3">The sequence shown here is derived from an EMBL/GenBank/DDBJ whole genome shotgun (WGS) entry which is preliminary data.</text>
</comment>
<dbReference type="EMBL" id="MKKU01000620">
    <property type="protein sequence ID" value="RNF05859.1"/>
    <property type="molecule type" value="Genomic_DNA"/>
</dbReference>
<keyword evidence="4" id="KW-1185">Reference proteome</keyword>
<feature type="compositionally biased region" description="Basic residues" evidence="1">
    <location>
        <begin position="83"/>
        <end position="96"/>
    </location>
</feature>
<dbReference type="AlphaFoldDB" id="A0A3R7MNT5"/>
<reference evidence="3 4" key="1">
    <citation type="journal article" date="2018" name="BMC Genomics">
        <title>Genomic comparison of Trypanosoma conorhini and Trypanosoma rangeli to Trypanosoma cruzi strains of high and low virulence.</title>
        <authorList>
            <person name="Bradwell K.R."/>
            <person name="Koparde V.N."/>
            <person name="Matveyev A.V."/>
            <person name="Serrano M.G."/>
            <person name="Alves J.M."/>
            <person name="Parikh H."/>
            <person name="Huang B."/>
            <person name="Lee V."/>
            <person name="Espinosa-Alvarez O."/>
            <person name="Ortiz P.A."/>
            <person name="Costa-Martins A.G."/>
            <person name="Teixeira M.M."/>
            <person name="Buck G.A."/>
        </authorList>
    </citation>
    <scope>NUCLEOTIDE SEQUENCE [LARGE SCALE GENOMIC DNA]</scope>
    <source>
        <strain evidence="3 4">025E</strain>
    </source>
</reference>
<dbReference type="GeneID" id="40321326"/>
<feature type="chain" id="PRO_5018608074" evidence="2">
    <location>
        <begin position="20"/>
        <end position="235"/>
    </location>
</feature>
<name>A0A3R7MNT5_9TRYP</name>
<feature type="region of interest" description="Disordered" evidence="1">
    <location>
        <begin position="74"/>
        <end position="118"/>
    </location>
</feature>
<evidence type="ECO:0000313" key="4">
    <source>
        <dbReference type="Proteomes" id="UP000284403"/>
    </source>
</evidence>
<protein>
    <submittedName>
        <fullName evidence="3">Uncharacterized protein</fullName>
    </submittedName>
</protein>
<sequence length="235" mass="26664">MRLCIPSLLLLFFFLFLFAALPPRKTRSEAGRISGRGRHLFFPFSLFFRFGFSGRLQVARRLLAAATYAARSRGQQAQEALPRRRLAAKRSRRRRDRGPSSRHQTLNNPAATPPQPTSRRTLSFFSLLEVLARRCRPKGTRRVRARGLCGRAPKARERARYGWWRLWRTRPSSRPAARDRGKRPAAKGRRAFSTFRGELALDLPTPCAGRGRSARRAVLRAAPACEDGSGERGEP</sequence>
<keyword evidence="2" id="KW-0732">Signal</keyword>